<sequence length="107" mass="11711">MSSDPILQTLAKLVELYDGVTEVSDSQTLRVLLTENIAKALSVDSEVTFSTKVDVPNSYFVSYHSELLNKLASLLAYRGSVTALGVKYDGYLKTTGFEKMVTSKIVP</sequence>
<dbReference type="EMBL" id="JBHFNT010000280">
    <property type="protein sequence ID" value="MFB2838857.1"/>
    <property type="molecule type" value="Genomic_DNA"/>
</dbReference>
<keyword evidence="2" id="KW-1185">Reference proteome</keyword>
<gene>
    <name evidence="1" type="ORF">ACE1CA_30585</name>
</gene>
<comment type="caution">
    <text evidence="1">The sequence shown here is derived from an EMBL/GenBank/DDBJ whole genome shotgun (WGS) entry which is preliminary data.</text>
</comment>
<organism evidence="1 2">
    <name type="scientific">Floridaenema evergladense BLCC-F167</name>
    <dbReference type="NCBI Taxonomy" id="3153639"/>
    <lineage>
        <taxon>Bacteria</taxon>
        <taxon>Bacillati</taxon>
        <taxon>Cyanobacteriota</taxon>
        <taxon>Cyanophyceae</taxon>
        <taxon>Oscillatoriophycideae</taxon>
        <taxon>Aerosakkonematales</taxon>
        <taxon>Aerosakkonemataceae</taxon>
        <taxon>Floridanema</taxon>
        <taxon>Floridanema evergladense</taxon>
    </lineage>
</organism>
<dbReference type="Proteomes" id="UP001576780">
    <property type="component" value="Unassembled WGS sequence"/>
</dbReference>
<proteinExistence type="predicted"/>
<evidence type="ECO:0000313" key="2">
    <source>
        <dbReference type="Proteomes" id="UP001576780"/>
    </source>
</evidence>
<evidence type="ECO:0000313" key="1">
    <source>
        <dbReference type="EMBL" id="MFB2838857.1"/>
    </source>
</evidence>
<accession>A0ABV4WUT7</accession>
<feature type="non-terminal residue" evidence="1">
    <location>
        <position position="107"/>
    </location>
</feature>
<protein>
    <submittedName>
        <fullName evidence="1">Uncharacterized protein</fullName>
    </submittedName>
</protein>
<name>A0ABV4WUT7_9CYAN</name>
<reference evidence="1 2" key="1">
    <citation type="submission" date="2024-09" db="EMBL/GenBank/DDBJ databases">
        <title>Floridaenema gen nov. (Aerosakkonemataceae, Aerosakkonematales ord. nov., Cyanobacteria) from benthic tropical and subtropical fresh waters, with the description of four new species.</title>
        <authorList>
            <person name="Moretto J.A."/>
            <person name="Berthold D.E."/>
            <person name="Lefler F.W."/>
            <person name="Huang I.-S."/>
            <person name="Laughinghouse H. IV."/>
        </authorList>
    </citation>
    <scope>NUCLEOTIDE SEQUENCE [LARGE SCALE GENOMIC DNA]</scope>
    <source>
        <strain evidence="1 2">BLCC-F167</strain>
    </source>
</reference>